<dbReference type="OrthoDB" id="5594178at2759"/>
<keyword evidence="11" id="KW-1185">Reference proteome</keyword>
<dbReference type="Proteomes" id="UP000807025">
    <property type="component" value="Unassembled WGS sequence"/>
</dbReference>
<comment type="subcellular location">
    <subcellularLocation>
        <location evidence="1">Cytoplasm</location>
    </subcellularLocation>
</comment>
<dbReference type="AlphaFoldDB" id="A0A9P6DBX1"/>
<dbReference type="GO" id="GO:0006511">
    <property type="term" value="P:ubiquitin-dependent protein catabolic process"/>
    <property type="evidence" value="ECO:0007669"/>
    <property type="project" value="TreeGrafter"/>
</dbReference>
<evidence type="ECO:0000256" key="8">
    <source>
        <dbReference type="SAM" id="MobiDB-lite"/>
    </source>
</evidence>
<dbReference type="SUPFAM" id="SSF144232">
    <property type="entry name" value="HIT/MYND zinc finger-like"/>
    <property type="match status" value="1"/>
</dbReference>
<accession>A0A9P6DBX1</accession>
<feature type="compositionally biased region" description="Basic and acidic residues" evidence="8">
    <location>
        <begin position="1"/>
        <end position="16"/>
    </location>
</feature>
<keyword evidence="4" id="KW-0479">Metal-binding</keyword>
<protein>
    <recommendedName>
        <fullName evidence="9">MYND-type domain-containing protein</fullName>
    </recommendedName>
</protein>
<evidence type="ECO:0000256" key="3">
    <source>
        <dbReference type="ARBA" id="ARBA00022490"/>
    </source>
</evidence>
<evidence type="ECO:0000313" key="10">
    <source>
        <dbReference type="EMBL" id="KAF9491169.1"/>
    </source>
</evidence>
<sequence>MKDTLLRTFGRGKEHANAPIYGSSIAGPSSSSSSSATTVPSTTNGPSPPSSAYKTFTSPNPQPVRQTDVFSLVERFTFRPSASESDLPNVLPKLPQEIQYWAVVIVRNACRKDESRGGIRQCVNMLCGRWESYPQEFAKCRRCQKTKYCGKECQSTAWSEEHRLWC</sequence>
<comment type="caution">
    <text evidence="10">The sequence shown here is derived from an EMBL/GenBank/DDBJ whole genome shotgun (WGS) entry which is preliminary data.</text>
</comment>
<proteinExistence type="inferred from homology"/>
<name>A0A9P6DBX1_PLEER</name>
<evidence type="ECO:0000256" key="1">
    <source>
        <dbReference type="ARBA" id="ARBA00004496"/>
    </source>
</evidence>
<dbReference type="PANTHER" id="PTHR47442:SF1">
    <property type="entry name" value="MYND-TYPE ZINC FINGER PROTEIN MUB1"/>
    <property type="match status" value="1"/>
</dbReference>
<dbReference type="GO" id="GO:0005737">
    <property type="term" value="C:cytoplasm"/>
    <property type="evidence" value="ECO:0007669"/>
    <property type="project" value="UniProtKB-SubCell"/>
</dbReference>
<organism evidence="10 11">
    <name type="scientific">Pleurotus eryngii</name>
    <name type="common">Boletus of the steppes</name>
    <dbReference type="NCBI Taxonomy" id="5323"/>
    <lineage>
        <taxon>Eukaryota</taxon>
        <taxon>Fungi</taxon>
        <taxon>Dikarya</taxon>
        <taxon>Basidiomycota</taxon>
        <taxon>Agaricomycotina</taxon>
        <taxon>Agaricomycetes</taxon>
        <taxon>Agaricomycetidae</taxon>
        <taxon>Agaricales</taxon>
        <taxon>Pleurotineae</taxon>
        <taxon>Pleurotaceae</taxon>
        <taxon>Pleurotus</taxon>
    </lineage>
</organism>
<dbReference type="GO" id="GO:1990304">
    <property type="term" value="C:MUB1-RAD6-UBR2 ubiquitin ligase complex"/>
    <property type="evidence" value="ECO:0007669"/>
    <property type="project" value="TreeGrafter"/>
</dbReference>
<evidence type="ECO:0000256" key="7">
    <source>
        <dbReference type="PROSITE-ProRule" id="PRU00134"/>
    </source>
</evidence>
<dbReference type="InterPro" id="IPR002893">
    <property type="entry name" value="Znf_MYND"/>
</dbReference>
<keyword evidence="6" id="KW-0862">Zinc</keyword>
<dbReference type="PANTHER" id="PTHR47442">
    <property type="entry name" value="MYND-TYPE ZINC FINGER PROTEIN MUB1"/>
    <property type="match status" value="1"/>
</dbReference>
<feature type="compositionally biased region" description="Polar residues" evidence="8">
    <location>
        <begin position="52"/>
        <end position="64"/>
    </location>
</feature>
<evidence type="ECO:0000256" key="5">
    <source>
        <dbReference type="ARBA" id="ARBA00022771"/>
    </source>
</evidence>
<reference evidence="10" key="1">
    <citation type="submission" date="2020-11" db="EMBL/GenBank/DDBJ databases">
        <authorList>
            <consortium name="DOE Joint Genome Institute"/>
            <person name="Ahrendt S."/>
            <person name="Riley R."/>
            <person name="Andreopoulos W."/>
            <person name="Labutti K."/>
            <person name="Pangilinan J."/>
            <person name="Ruiz-Duenas F.J."/>
            <person name="Barrasa J.M."/>
            <person name="Sanchez-Garcia M."/>
            <person name="Camarero S."/>
            <person name="Miyauchi S."/>
            <person name="Serrano A."/>
            <person name="Linde D."/>
            <person name="Babiker R."/>
            <person name="Drula E."/>
            <person name="Ayuso-Fernandez I."/>
            <person name="Pacheco R."/>
            <person name="Padilla G."/>
            <person name="Ferreira P."/>
            <person name="Barriuso J."/>
            <person name="Kellner H."/>
            <person name="Castanera R."/>
            <person name="Alfaro M."/>
            <person name="Ramirez L."/>
            <person name="Pisabarro A.G."/>
            <person name="Kuo A."/>
            <person name="Tritt A."/>
            <person name="Lipzen A."/>
            <person name="He G."/>
            <person name="Yan M."/>
            <person name="Ng V."/>
            <person name="Cullen D."/>
            <person name="Martin F."/>
            <person name="Rosso M.-N."/>
            <person name="Henrissat B."/>
            <person name="Hibbett D."/>
            <person name="Martinez A.T."/>
            <person name="Grigoriev I.V."/>
        </authorList>
    </citation>
    <scope>NUCLEOTIDE SEQUENCE</scope>
    <source>
        <strain evidence="10">ATCC 90797</strain>
    </source>
</reference>
<feature type="compositionally biased region" description="Low complexity" evidence="8">
    <location>
        <begin position="22"/>
        <end position="45"/>
    </location>
</feature>
<feature type="domain" description="MYND-type" evidence="9">
    <location>
        <begin position="124"/>
        <end position="166"/>
    </location>
</feature>
<evidence type="ECO:0000256" key="6">
    <source>
        <dbReference type="ARBA" id="ARBA00022833"/>
    </source>
</evidence>
<dbReference type="Pfam" id="PF01753">
    <property type="entry name" value="zf-MYND"/>
    <property type="match status" value="1"/>
</dbReference>
<dbReference type="PROSITE" id="PS50865">
    <property type="entry name" value="ZF_MYND_2"/>
    <property type="match status" value="1"/>
</dbReference>
<keyword evidence="3" id="KW-0963">Cytoplasm</keyword>
<evidence type="ECO:0000313" key="11">
    <source>
        <dbReference type="Proteomes" id="UP000807025"/>
    </source>
</evidence>
<comment type="similarity">
    <text evidence="2">Belongs to the MUB1/samB family.</text>
</comment>
<evidence type="ECO:0000259" key="9">
    <source>
        <dbReference type="PROSITE" id="PS50865"/>
    </source>
</evidence>
<dbReference type="Gene3D" id="6.10.140.2220">
    <property type="match status" value="1"/>
</dbReference>
<dbReference type="GO" id="GO:0007163">
    <property type="term" value="P:establishment or maintenance of cell polarity"/>
    <property type="evidence" value="ECO:0007669"/>
    <property type="project" value="TreeGrafter"/>
</dbReference>
<dbReference type="EMBL" id="MU154625">
    <property type="protein sequence ID" value="KAF9491169.1"/>
    <property type="molecule type" value="Genomic_DNA"/>
</dbReference>
<keyword evidence="5 7" id="KW-0863">Zinc-finger</keyword>
<gene>
    <name evidence="10" type="ORF">BDN71DRAFT_1398769</name>
</gene>
<evidence type="ECO:0000256" key="2">
    <source>
        <dbReference type="ARBA" id="ARBA00010655"/>
    </source>
</evidence>
<dbReference type="InterPro" id="IPR051664">
    <property type="entry name" value="MYND-type_zinc_finger"/>
</dbReference>
<feature type="non-terminal residue" evidence="10">
    <location>
        <position position="166"/>
    </location>
</feature>
<dbReference type="GO" id="GO:0008270">
    <property type="term" value="F:zinc ion binding"/>
    <property type="evidence" value="ECO:0007669"/>
    <property type="project" value="UniProtKB-KW"/>
</dbReference>
<feature type="region of interest" description="Disordered" evidence="8">
    <location>
        <begin position="1"/>
        <end position="64"/>
    </location>
</feature>
<evidence type="ECO:0000256" key="4">
    <source>
        <dbReference type="ARBA" id="ARBA00022723"/>
    </source>
</evidence>